<dbReference type="Proteomes" id="UP000460412">
    <property type="component" value="Unassembled WGS sequence"/>
</dbReference>
<keyword evidence="1" id="KW-0472">Membrane</keyword>
<accession>A0A7X3SJF8</accession>
<dbReference type="Pfam" id="PF07737">
    <property type="entry name" value="ATLF"/>
    <property type="match status" value="1"/>
</dbReference>
<dbReference type="CDD" id="cd20184">
    <property type="entry name" value="M34_peptidase_like"/>
    <property type="match status" value="1"/>
</dbReference>
<dbReference type="AlphaFoldDB" id="A0A7X3SJF8"/>
<proteinExistence type="predicted"/>
<keyword evidence="1" id="KW-0812">Transmembrane</keyword>
<feature type="transmembrane region" description="Helical" evidence="1">
    <location>
        <begin position="12"/>
        <end position="30"/>
    </location>
</feature>
<dbReference type="Gene3D" id="3.40.390.10">
    <property type="entry name" value="Collagenase (Catalytic Domain)"/>
    <property type="match status" value="1"/>
</dbReference>
<gene>
    <name evidence="3" type="ORF">GN277_13280</name>
</gene>
<keyword evidence="4" id="KW-1185">Reference proteome</keyword>
<dbReference type="RefSeq" id="WP_159751475.1">
    <property type="nucleotide sequence ID" value="NZ_CASSPE010000083.1"/>
</dbReference>
<evidence type="ECO:0000256" key="1">
    <source>
        <dbReference type="SAM" id="Phobius"/>
    </source>
</evidence>
<evidence type="ECO:0000259" key="2">
    <source>
        <dbReference type="Pfam" id="PF07737"/>
    </source>
</evidence>
<dbReference type="SUPFAM" id="SSF55486">
    <property type="entry name" value="Metalloproteases ('zincins'), catalytic domain"/>
    <property type="match status" value="1"/>
</dbReference>
<reference evidence="3 4" key="1">
    <citation type="submission" date="2019-12" db="EMBL/GenBank/DDBJ databases">
        <title>Sporaefaciens musculi gen. nov., sp. nov., a novel bacterium isolated from the caecum of an obese mouse.</title>
        <authorList>
            <person name="Rasmussen T.S."/>
            <person name="Streidl T."/>
            <person name="Hitch T.C.A."/>
            <person name="Wortmann E."/>
            <person name="Deptula P."/>
            <person name="Hansen M."/>
            <person name="Nielsen D.S."/>
            <person name="Clavel T."/>
            <person name="Vogensen F.K."/>
        </authorList>
    </citation>
    <scope>NUCLEOTIDE SEQUENCE [LARGE SCALE GENOMIC DNA]</scope>
    <source>
        <strain evidence="3 4">WCA-9-b2</strain>
    </source>
</reference>
<sequence>MSTRKKKKNGLVYLLLLIVLVLCIFVFLGIKQQKDAMAARPMAAKLEPWKLDAAFSGKDFSEASLSQIQCQKDGYVDDSYVEIVNQQLSVIPSYLQDAFVKDGWSVYVTDLDIGQTYYPGQFDMVMATTNYDESRILIEDRMDAVRESPIHEVGHWFDIYLGLASNTEIFTGIYNEESAAFIRAYGTDCVRDEMEFFAEGFWYYIVNPAKLQSVSPQLYQFIHSLYCYFRIHRTWYEYSSIFA</sequence>
<name>A0A7X3SJF8_9FIRM</name>
<evidence type="ECO:0000313" key="3">
    <source>
        <dbReference type="EMBL" id="MXP76330.1"/>
    </source>
</evidence>
<protein>
    <recommendedName>
        <fullName evidence="2">Anthrax toxin lethal/endema factor N-/C-terminal domain-containing protein</fullName>
    </recommendedName>
</protein>
<keyword evidence="1" id="KW-1133">Transmembrane helix</keyword>
<comment type="caution">
    <text evidence="3">The sequence shown here is derived from an EMBL/GenBank/DDBJ whole genome shotgun (WGS) entry which is preliminary data.</text>
</comment>
<dbReference type="GO" id="GO:0008237">
    <property type="term" value="F:metallopeptidase activity"/>
    <property type="evidence" value="ECO:0007669"/>
    <property type="project" value="InterPro"/>
</dbReference>
<dbReference type="InterPro" id="IPR014781">
    <property type="entry name" value="Anthrax_toxin_lethal/edema_N/C"/>
</dbReference>
<dbReference type="EMBL" id="WUQX01000001">
    <property type="protein sequence ID" value="MXP76330.1"/>
    <property type="molecule type" value="Genomic_DNA"/>
</dbReference>
<evidence type="ECO:0000313" key="4">
    <source>
        <dbReference type="Proteomes" id="UP000460412"/>
    </source>
</evidence>
<organism evidence="3 4">
    <name type="scientific">Sporofaciens musculi</name>
    <dbReference type="NCBI Taxonomy" id="2681861"/>
    <lineage>
        <taxon>Bacteria</taxon>
        <taxon>Bacillati</taxon>
        <taxon>Bacillota</taxon>
        <taxon>Clostridia</taxon>
        <taxon>Lachnospirales</taxon>
        <taxon>Lachnospiraceae</taxon>
        <taxon>Sporofaciens</taxon>
    </lineage>
</organism>
<dbReference type="InterPro" id="IPR024079">
    <property type="entry name" value="MetalloPept_cat_dom_sf"/>
</dbReference>
<feature type="domain" description="Anthrax toxin lethal/endema factor N-/C-terminal" evidence="2">
    <location>
        <begin position="150"/>
        <end position="224"/>
    </location>
</feature>